<dbReference type="PANTHER" id="PTHR32309:SF31">
    <property type="entry name" value="CAPSULAR EXOPOLYSACCHARIDE FAMILY"/>
    <property type="match status" value="1"/>
</dbReference>
<name>X7F9E8_9RHOB</name>
<comment type="caution">
    <text evidence="4">The sequence shown here is derived from an EMBL/GenBank/DDBJ whole genome shotgun (WGS) entry which is preliminary data.</text>
</comment>
<organism evidence="4 5">
    <name type="scientific">Roseivivax isoporae LMG 25204</name>
    <dbReference type="NCBI Taxonomy" id="1449351"/>
    <lineage>
        <taxon>Bacteria</taxon>
        <taxon>Pseudomonadati</taxon>
        <taxon>Pseudomonadota</taxon>
        <taxon>Alphaproteobacteria</taxon>
        <taxon>Rhodobacterales</taxon>
        <taxon>Roseobacteraceae</taxon>
        <taxon>Roseivivax</taxon>
    </lineage>
</organism>
<keyword evidence="3" id="KW-0812">Transmembrane</keyword>
<keyword evidence="5" id="KW-1185">Reference proteome</keyword>
<dbReference type="EMBL" id="JAME01000016">
    <property type="protein sequence ID" value="ETX28736.1"/>
    <property type="molecule type" value="Genomic_DNA"/>
</dbReference>
<gene>
    <name evidence="4" type="ORF">RISW2_05400</name>
</gene>
<dbReference type="InterPro" id="IPR027417">
    <property type="entry name" value="P-loop_NTPase"/>
</dbReference>
<feature type="transmembrane region" description="Helical" evidence="3">
    <location>
        <begin position="46"/>
        <end position="69"/>
    </location>
</feature>
<dbReference type="STRING" id="1449351.RISW2_05400"/>
<sequence>MSSHLTLVSPTRGVPVSQTPDREAGFGDTFGWTDILLLVRRRLRMIVLIAFVVSVAALPSILAVPKLYYSETRVLLTPSPAATADPRTPVAALTMETEIERLLSHEVVRSVIDRFDLASRAEFNPQLQAPSPVDQASALGRSAVLNLLGLAPAETGETPRTEKVTQTFRESLAVSRQGTTNVLAVGFVSEDPGLSETIPTAMIDAYLSASGRSQREATRQSVAWLDNRIAVEREQTEAARLRLDGFLRETGIASMERPEVIGSRLRLLETRQEQVARERREVAAARRSVKLALASPDRPALAEPDQLVDLRRDLQREMQELAKTASVYGEEYGGVSARKNRIDALKAEITSELNTYSSTLDLRAGALADEADGLESDIDRLSADLGRLEDAQPETDRLTEDLITRQEMLTDLEGRRATLLSMIDVPPVALEVLKPASYPSDPLGPGRKVYLLAAMLAGTVLGLLAAALAELCDRTVRSPEQLPEMPRSQPLGLVPRPSRRARRTIPRLLSQGSGADVPTAEGIRDALFLLGCADGGRLPPLVIVAPARRRDAVVPVAEWLAAAVAGSAMPVWLVSTGARYDRPRTDDGAVVRLTLSAEAERHGSTAKAIEELAAMARQLGGTVFVDAPPLHTSQSLGLARAAGNVLLVLRWGRTPRKVAGLVLRLLSRVGAVQVATLIVDADPARHRLYGFADRLSLVARDSAGRG</sequence>
<dbReference type="OrthoDB" id="230260at2"/>
<evidence type="ECO:0000256" key="1">
    <source>
        <dbReference type="SAM" id="Coils"/>
    </source>
</evidence>
<proteinExistence type="predicted"/>
<evidence type="ECO:0000313" key="4">
    <source>
        <dbReference type="EMBL" id="ETX28736.1"/>
    </source>
</evidence>
<dbReference type="eggNOG" id="COG3206">
    <property type="taxonomic scope" value="Bacteria"/>
</dbReference>
<feature type="region of interest" description="Disordered" evidence="2">
    <location>
        <begin position="1"/>
        <end position="20"/>
    </location>
</feature>
<dbReference type="InterPro" id="IPR050445">
    <property type="entry name" value="Bact_polysacc_biosynth/exp"/>
</dbReference>
<evidence type="ECO:0000256" key="3">
    <source>
        <dbReference type="SAM" id="Phobius"/>
    </source>
</evidence>
<accession>X7F9E8</accession>
<feature type="coiled-coil region" evidence="1">
    <location>
        <begin position="364"/>
        <end position="391"/>
    </location>
</feature>
<keyword evidence="3" id="KW-0472">Membrane</keyword>
<keyword evidence="1" id="KW-0175">Coiled coil</keyword>
<dbReference type="eggNOG" id="COG0489">
    <property type="taxonomic scope" value="Bacteria"/>
</dbReference>
<dbReference type="AlphaFoldDB" id="X7F9E8"/>
<dbReference type="PANTHER" id="PTHR32309">
    <property type="entry name" value="TYROSINE-PROTEIN KINASE"/>
    <property type="match status" value="1"/>
</dbReference>
<dbReference type="RefSeq" id="WP_043771198.1">
    <property type="nucleotide sequence ID" value="NZ_JAME01000016.1"/>
</dbReference>
<evidence type="ECO:0000256" key="2">
    <source>
        <dbReference type="SAM" id="MobiDB-lite"/>
    </source>
</evidence>
<evidence type="ECO:0008006" key="6">
    <source>
        <dbReference type="Google" id="ProtNLM"/>
    </source>
</evidence>
<reference evidence="4 5" key="1">
    <citation type="submission" date="2014-01" db="EMBL/GenBank/DDBJ databases">
        <title>Roseivivax isoporae LMG 25204 Genome Sequencing.</title>
        <authorList>
            <person name="Lai Q."/>
            <person name="Li G."/>
            <person name="Shao Z."/>
        </authorList>
    </citation>
    <scope>NUCLEOTIDE SEQUENCE [LARGE SCALE GENOMIC DNA]</scope>
    <source>
        <strain evidence="4 5">LMG 25204</strain>
    </source>
</reference>
<keyword evidence="3" id="KW-1133">Transmembrane helix</keyword>
<protein>
    <recommendedName>
        <fullName evidence="6">Polysaccharide chain length determinant N-terminal domain-containing protein</fullName>
    </recommendedName>
</protein>
<dbReference type="Gene3D" id="3.40.50.300">
    <property type="entry name" value="P-loop containing nucleotide triphosphate hydrolases"/>
    <property type="match status" value="1"/>
</dbReference>
<evidence type="ECO:0000313" key="5">
    <source>
        <dbReference type="Proteomes" id="UP000023430"/>
    </source>
</evidence>
<feature type="coiled-coil region" evidence="1">
    <location>
        <begin position="268"/>
        <end position="331"/>
    </location>
</feature>
<dbReference type="Proteomes" id="UP000023430">
    <property type="component" value="Unassembled WGS sequence"/>
</dbReference>